<feature type="domain" description="Mannose-6-phosphate isomerase type II C-terminal" evidence="1">
    <location>
        <begin position="5"/>
        <end position="110"/>
    </location>
</feature>
<dbReference type="Proteomes" id="UP000321805">
    <property type="component" value="Chromosome"/>
</dbReference>
<dbReference type="SUPFAM" id="SSF51182">
    <property type="entry name" value="RmlC-like cupins"/>
    <property type="match status" value="1"/>
</dbReference>
<reference evidence="2 3" key="1">
    <citation type="journal article" date="2018" name="J. Microbiol.">
        <title>Baekduia soli gen. nov., sp. nov., a novel bacterium isolated from the soil of Baekdu Mountain and proposal of a novel family name, Baekduiaceae fam. nov.</title>
        <authorList>
            <person name="An D.S."/>
            <person name="Siddiqi M.Z."/>
            <person name="Kim K.H."/>
            <person name="Yu H.S."/>
            <person name="Im W.T."/>
        </authorList>
    </citation>
    <scope>NUCLEOTIDE SEQUENCE [LARGE SCALE GENOMIC DNA]</scope>
    <source>
        <strain evidence="2 3">BR7-21</strain>
    </source>
</reference>
<organism evidence="2 3">
    <name type="scientific">Baekduia soli</name>
    <dbReference type="NCBI Taxonomy" id="496014"/>
    <lineage>
        <taxon>Bacteria</taxon>
        <taxon>Bacillati</taxon>
        <taxon>Actinomycetota</taxon>
        <taxon>Thermoleophilia</taxon>
        <taxon>Solirubrobacterales</taxon>
        <taxon>Baekduiaceae</taxon>
        <taxon>Baekduia</taxon>
    </lineage>
</organism>
<keyword evidence="3" id="KW-1185">Reference proteome</keyword>
<dbReference type="InterPro" id="IPR014710">
    <property type="entry name" value="RmlC-like_jellyroll"/>
</dbReference>
<accession>A0A5B8U0V6</accession>
<evidence type="ECO:0000313" key="2">
    <source>
        <dbReference type="EMBL" id="QEC46649.1"/>
    </source>
</evidence>
<dbReference type="OrthoDB" id="9806359at2"/>
<protein>
    <submittedName>
        <fullName evidence="2">Cupin</fullName>
    </submittedName>
</protein>
<evidence type="ECO:0000313" key="3">
    <source>
        <dbReference type="Proteomes" id="UP000321805"/>
    </source>
</evidence>
<dbReference type="Gene3D" id="2.60.120.10">
    <property type="entry name" value="Jelly Rolls"/>
    <property type="match status" value="1"/>
</dbReference>
<sequence>MDLPRRVEKPWGHELWYALTDRYAGKILHVEAGHRLSLQYHQHKDESNYLLSGRLRLVKGPSADALTETEIGPGHTWRNVPGEIHTIEAIETADVLEVSTPEVDDVVRLSDAYGREGTTAH</sequence>
<proteinExistence type="predicted"/>
<name>A0A5B8U0V6_9ACTN</name>
<dbReference type="GO" id="GO:0016779">
    <property type="term" value="F:nucleotidyltransferase activity"/>
    <property type="evidence" value="ECO:0007669"/>
    <property type="project" value="InterPro"/>
</dbReference>
<dbReference type="Pfam" id="PF01050">
    <property type="entry name" value="MannoseP_isomer"/>
    <property type="match status" value="1"/>
</dbReference>
<dbReference type="RefSeq" id="WP_146916104.1">
    <property type="nucleotide sequence ID" value="NZ_CP042430.1"/>
</dbReference>
<dbReference type="EMBL" id="CP042430">
    <property type="protein sequence ID" value="QEC46649.1"/>
    <property type="molecule type" value="Genomic_DNA"/>
</dbReference>
<dbReference type="InterPro" id="IPR001538">
    <property type="entry name" value="Man6P_isomerase-2_C"/>
</dbReference>
<gene>
    <name evidence="2" type="ORF">FSW04_02995</name>
</gene>
<dbReference type="AlphaFoldDB" id="A0A5B8U0V6"/>
<evidence type="ECO:0000259" key="1">
    <source>
        <dbReference type="Pfam" id="PF01050"/>
    </source>
</evidence>
<dbReference type="KEGG" id="bsol:FSW04_02995"/>
<dbReference type="InterPro" id="IPR011051">
    <property type="entry name" value="RmlC_Cupin_sf"/>
</dbReference>
<dbReference type="GO" id="GO:0005976">
    <property type="term" value="P:polysaccharide metabolic process"/>
    <property type="evidence" value="ECO:0007669"/>
    <property type="project" value="InterPro"/>
</dbReference>